<feature type="chain" id="PRO_5040246955" evidence="5">
    <location>
        <begin position="23"/>
        <end position="204"/>
    </location>
</feature>
<dbReference type="Proteomes" id="UP001153620">
    <property type="component" value="Chromosome 3"/>
</dbReference>
<accession>A0A9N9WWQ3</accession>
<dbReference type="EMBL" id="OU895879">
    <property type="protein sequence ID" value="CAG9806909.1"/>
    <property type="molecule type" value="Genomic_DNA"/>
</dbReference>
<dbReference type="InterPro" id="IPR052295">
    <property type="entry name" value="Odorant-binding_protein"/>
</dbReference>
<dbReference type="OrthoDB" id="10373621at2759"/>
<reference evidence="6" key="2">
    <citation type="submission" date="2022-10" db="EMBL/GenBank/DDBJ databases">
        <authorList>
            <consortium name="ENA_rothamsted_submissions"/>
            <consortium name="culmorum"/>
            <person name="King R."/>
        </authorList>
    </citation>
    <scope>NUCLEOTIDE SEQUENCE</scope>
</reference>
<evidence type="ECO:0000256" key="1">
    <source>
        <dbReference type="ARBA" id="ARBA00004613"/>
    </source>
</evidence>
<comment type="similarity">
    <text evidence="2">Belongs to the PBP/GOBP family.</text>
</comment>
<protein>
    <submittedName>
        <fullName evidence="6">Uncharacterized protein</fullName>
    </submittedName>
</protein>
<dbReference type="AlphaFoldDB" id="A0A9N9WWQ3"/>
<dbReference type="PANTHER" id="PTHR21066">
    <property type="entry name" value="ODORANT-BINDING PROTEIN 59A-RELATED"/>
    <property type="match status" value="1"/>
</dbReference>
<evidence type="ECO:0000313" key="6">
    <source>
        <dbReference type="EMBL" id="CAG9806909.1"/>
    </source>
</evidence>
<evidence type="ECO:0000256" key="2">
    <source>
        <dbReference type="ARBA" id="ARBA00008098"/>
    </source>
</evidence>
<keyword evidence="3" id="KW-0813">Transport</keyword>
<evidence type="ECO:0000256" key="4">
    <source>
        <dbReference type="ARBA" id="ARBA00022525"/>
    </source>
</evidence>
<dbReference type="Gene3D" id="1.10.238.270">
    <property type="match status" value="1"/>
</dbReference>
<evidence type="ECO:0000256" key="3">
    <source>
        <dbReference type="ARBA" id="ARBA00022448"/>
    </source>
</evidence>
<sequence length="204" mass="22999">MAFRIIVLINFIVAFASYGVLASDCDQAPPEVNGNFDACCSFPNITDPVIDKKIQEMVKTLSLEGKDSYSVVCKVAQVIFNDMKLVKDNTVDKDAFQKMVDSYVTKDVEYWRQPLKDAYDHCQKTLMSDLAKVTDFFSKPPYNIKKEDCDVQYVALFTCIHLDSFANCPTAAWKPTNEKVCTTMKTWFGKCGTDFNGIKKIISG</sequence>
<dbReference type="PANTHER" id="PTHR21066:SF9">
    <property type="entry name" value="ODORANT-BINDING PROTEIN 59A"/>
    <property type="match status" value="1"/>
</dbReference>
<keyword evidence="7" id="KW-1185">Reference proteome</keyword>
<evidence type="ECO:0000313" key="7">
    <source>
        <dbReference type="Proteomes" id="UP001153620"/>
    </source>
</evidence>
<feature type="signal peptide" evidence="5">
    <location>
        <begin position="1"/>
        <end position="22"/>
    </location>
</feature>
<organism evidence="6 7">
    <name type="scientific">Chironomus riparius</name>
    <dbReference type="NCBI Taxonomy" id="315576"/>
    <lineage>
        <taxon>Eukaryota</taxon>
        <taxon>Metazoa</taxon>
        <taxon>Ecdysozoa</taxon>
        <taxon>Arthropoda</taxon>
        <taxon>Hexapoda</taxon>
        <taxon>Insecta</taxon>
        <taxon>Pterygota</taxon>
        <taxon>Neoptera</taxon>
        <taxon>Endopterygota</taxon>
        <taxon>Diptera</taxon>
        <taxon>Nematocera</taxon>
        <taxon>Chironomoidea</taxon>
        <taxon>Chironomidae</taxon>
        <taxon>Chironominae</taxon>
        <taxon>Chironomus</taxon>
    </lineage>
</organism>
<gene>
    <name evidence="6" type="ORF">CHIRRI_LOCUS9763</name>
</gene>
<keyword evidence="4" id="KW-0964">Secreted</keyword>
<keyword evidence="5" id="KW-0732">Signal</keyword>
<evidence type="ECO:0000256" key="5">
    <source>
        <dbReference type="SAM" id="SignalP"/>
    </source>
</evidence>
<reference evidence="6" key="1">
    <citation type="submission" date="2022-01" db="EMBL/GenBank/DDBJ databases">
        <authorList>
            <person name="King R."/>
        </authorList>
    </citation>
    <scope>NUCLEOTIDE SEQUENCE</scope>
</reference>
<comment type="subcellular location">
    <subcellularLocation>
        <location evidence="1">Secreted</location>
    </subcellularLocation>
</comment>
<dbReference type="GO" id="GO:0005576">
    <property type="term" value="C:extracellular region"/>
    <property type="evidence" value="ECO:0007669"/>
    <property type="project" value="UniProtKB-SubCell"/>
</dbReference>
<name>A0A9N9WWQ3_9DIPT</name>
<proteinExistence type="inferred from homology"/>